<organism evidence="2 3">
    <name type="scientific">Mycena alexandri</name>
    <dbReference type="NCBI Taxonomy" id="1745969"/>
    <lineage>
        <taxon>Eukaryota</taxon>
        <taxon>Fungi</taxon>
        <taxon>Dikarya</taxon>
        <taxon>Basidiomycota</taxon>
        <taxon>Agaricomycotina</taxon>
        <taxon>Agaricomycetes</taxon>
        <taxon>Agaricomycetidae</taxon>
        <taxon>Agaricales</taxon>
        <taxon>Marasmiineae</taxon>
        <taxon>Mycenaceae</taxon>
        <taxon>Mycena</taxon>
    </lineage>
</organism>
<dbReference type="InterPro" id="IPR013762">
    <property type="entry name" value="Integrase-like_cat_sf"/>
</dbReference>
<evidence type="ECO:0000256" key="1">
    <source>
        <dbReference type="ARBA" id="ARBA00023172"/>
    </source>
</evidence>
<dbReference type="AlphaFoldDB" id="A0AAD6SF76"/>
<sequence>TSCDPAIHVKHSNVTDVTDRNGLKQTNFFLPKTKSPPHSENVYWAEQDGQSDPKSTLANHLAVNAPPANSALFSYIHGTSHRPLTKTTFRKRLVEAFRAADIDFIHVHGIRIAVEYLLHGISFEVMKAKGRWASDAFTIYLRRHAEIMAPYMQAKPQLHANVLRIMMPRVR</sequence>
<reference evidence="2" key="1">
    <citation type="submission" date="2023-03" db="EMBL/GenBank/DDBJ databases">
        <title>Massive genome expansion in bonnet fungi (Mycena s.s.) driven by repeated elements and novel gene families across ecological guilds.</title>
        <authorList>
            <consortium name="Lawrence Berkeley National Laboratory"/>
            <person name="Harder C.B."/>
            <person name="Miyauchi S."/>
            <person name="Viragh M."/>
            <person name="Kuo A."/>
            <person name="Thoen E."/>
            <person name="Andreopoulos B."/>
            <person name="Lu D."/>
            <person name="Skrede I."/>
            <person name="Drula E."/>
            <person name="Henrissat B."/>
            <person name="Morin E."/>
            <person name="Kohler A."/>
            <person name="Barry K."/>
            <person name="LaButti K."/>
            <person name="Morin E."/>
            <person name="Salamov A."/>
            <person name="Lipzen A."/>
            <person name="Mereny Z."/>
            <person name="Hegedus B."/>
            <person name="Baldrian P."/>
            <person name="Stursova M."/>
            <person name="Weitz H."/>
            <person name="Taylor A."/>
            <person name="Grigoriev I.V."/>
            <person name="Nagy L.G."/>
            <person name="Martin F."/>
            <person name="Kauserud H."/>
        </authorList>
    </citation>
    <scope>NUCLEOTIDE SEQUENCE</scope>
    <source>
        <strain evidence="2">CBHHK200</strain>
    </source>
</reference>
<protein>
    <submittedName>
        <fullName evidence="2">Uncharacterized protein</fullName>
    </submittedName>
</protein>
<proteinExistence type="predicted"/>
<dbReference type="GO" id="GO:0006310">
    <property type="term" value="P:DNA recombination"/>
    <property type="evidence" value="ECO:0007669"/>
    <property type="project" value="UniProtKB-KW"/>
</dbReference>
<keyword evidence="3" id="KW-1185">Reference proteome</keyword>
<dbReference type="EMBL" id="JARJCM010000132">
    <property type="protein sequence ID" value="KAJ7026836.1"/>
    <property type="molecule type" value="Genomic_DNA"/>
</dbReference>
<accession>A0AAD6SF76</accession>
<dbReference type="Gene3D" id="1.10.443.10">
    <property type="entry name" value="Intergrase catalytic core"/>
    <property type="match status" value="1"/>
</dbReference>
<dbReference type="GO" id="GO:0003677">
    <property type="term" value="F:DNA binding"/>
    <property type="evidence" value="ECO:0007669"/>
    <property type="project" value="InterPro"/>
</dbReference>
<gene>
    <name evidence="2" type="ORF">C8F04DRAFT_965845</name>
</gene>
<comment type="caution">
    <text evidence="2">The sequence shown here is derived from an EMBL/GenBank/DDBJ whole genome shotgun (WGS) entry which is preliminary data.</text>
</comment>
<feature type="non-terminal residue" evidence="2">
    <location>
        <position position="1"/>
    </location>
</feature>
<evidence type="ECO:0000313" key="2">
    <source>
        <dbReference type="EMBL" id="KAJ7026836.1"/>
    </source>
</evidence>
<keyword evidence="1" id="KW-0233">DNA recombination</keyword>
<dbReference type="InterPro" id="IPR011010">
    <property type="entry name" value="DNA_brk_join_enz"/>
</dbReference>
<evidence type="ECO:0000313" key="3">
    <source>
        <dbReference type="Proteomes" id="UP001218188"/>
    </source>
</evidence>
<dbReference type="GO" id="GO:0015074">
    <property type="term" value="P:DNA integration"/>
    <property type="evidence" value="ECO:0007669"/>
    <property type="project" value="InterPro"/>
</dbReference>
<name>A0AAD6SF76_9AGAR</name>
<dbReference type="Proteomes" id="UP001218188">
    <property type="component" value="Unassembled WGS sequence"/>
</dbReference>
<dbReference type="SUPFAM" id="SSF56349">
    <property type="entry name" value="DNA breaking-rejoining enzymes"/>
    <property type="match status" value="1"/>
</dbReference>